<dbReference type="InterPro" id="IPR000182">
    <property type="entry name" value="GNAT_dom"/>
</dbReference>
<dbReference type="GO" id="GO:0016747">
    <property type="term" value="F:acyltransferase activity, transferring groups other than amino-acyl groups"/>
    <property type="evidence" value="ECO:0007669"/>
    <property type="project" value="InterPro"/>
</dbReference>
<feature type="domain" description="N-acetyltransferase" evidence="1">
    <location>
        <begin position="165"/>
        <end position="299"/>
    </location>
</feature>
<evidence type="ECO:0000313" key="2">
    <source>
        <dbReference type="EMBL" id="RNI25473.1"/>
    </source>
</evidence>
<keyword evidence="3" id="KW-1185">Reference proteome</keyword>
<dbReference type="Proteomes" id="UP000271678">
    <property type="component" value="Unassembled WGS sequence"/>
</dbReference>
<proteinExistence type="predicted"/>
<dbReference type="SUPFAM" id="SSF55729">
    <property type="entry name" value="Acyl-CoA N-acyltransferases (Nat)"/>
    <property type="match status" value="1"/>
</dbReference>
<gene>
    <name evidence="2" type="ORF">EFY87_02335</name>
</gene>
<accession>A0A3M9MKR0</accession>
<keyword evidence="2" id="KW-0808">Transferase</keyword>
<dbReference type="PROSITE" id="PS51186">
    <property type="entry name" value="GNAT"/>
    <property type="match status" value="1"/>
</dbReference>
<dbReference type="Pfam" id="PF00583">
    <property type="entry name" value="Acetyltransf_1"/>
    <property type="match status" value="1"/>
</dbReference>
<dbReference type="Gene3D" id="3.40.630.30">
    <property type="match status" value="1"/>
</dbReference>
<evidence type="ECO:0000313" key="3">
    <source>
        <dbReference type="Proteomes" id="UP000271678"/>
    </source>
</evidence>
<sequence length="299" mass="31790">MVDPFRPGGAVCQHAEMTESGKWSVQVVSDPESAIEAAAALVAANPVSYSVFSTVTASLVSEPSRYADPRWWVVSAAGGQPVLVAMCTPPHPINLPQHVPSAIAALAGELIATAVTVPGVTGPKKAVEEFLDHYLPAGGRRVRGREAMGVYDLPVAVHLPWPVAGQRRAAHEPDVELVASWVAAFLLETGDGESDAVATARRQIDLGNVSLWVVDGEPVAMCWASMPFGGVVRVSGVYTPRAHRGHGYASAIVAAASAREQRRGHTCMLYTDLANPTSNKIYRALGYRYLGEDLRVTFA</sequence>
<dbReference type="InterPro" id="IPR016181">
    <property type="entry name" value="Acyl_CoA_acyltransferase"/>
</dbReference>
<evidence type="ECO:0000259" key="1">
    <source>
        <dbReference type="PROSITE" id="PS51186"/>
    </source>
</evidence>
<dbReference type="EMBL" id="RJJQ01000001">
    <property type="protein sequence ID" value="RNI25473.1"/>
    <property type="molecule type" value="Genomic_DNA"/>
</dbReference>
<dbReference type="AlphaFoldDB" id="A0A3M9MKR0"/>
<name>A0A3M9MKR0_9MICO</name>
<organism evidence="2 3">
    <name type="scientific">Flexivirga caeni</name>
    <dbReference type="NCBI Taxonomy" id="2294115"/>
    <lineage>
        <taxon>Bacteria</taxon>
        <taxon>Bacillati</taxon>
        <taxon>Actinomycetota</taxon>
        <taxon>Actinomycetes</taxon>
        <taxon>Micrococcales</taxon>
        <taxon>Dermacoccaceae</taxon>
        <taxon>Flexivirga</taxon>
    </lineage>
</organism>
<comment type="caution">
    <text evidence="2">The sequence shown here is derived from an EMBL/GenBank/DDBJ whole genome shotgun (WGS) entry which is preliminary data.</text>
</comment>
<protein>
    <submittedName>
        <fullName evidence="2">GNAT family N-acetyltransferase</fullName>
    </submittedName>
</protein>
<reference evidence="2 3" key="1">
    <citation type="submission" date="2018-11" db="EMBL/GenBank/DDBJ databases">
        <title>Draft genome of Simplicispira Flexivirga sp. BO-16.</title>
        <authorList>
            <person name="Im W.T."/>
        </authorList>
    </citation>
    <scope>NUCLEOTIDE SEQUENCE [LARGE SCALE GENOMIC DNA]</scope>
    <source>
        <strain evidence="2 3">BO-16</strain>
    </source>
</reference>